<keyword evidence="2" id="KW-1185">Reference proteome</keyword>
<evidence type="ECO:0000313" key="2">
    <source>
        <dbReference type="Proteomes" id="UP000008811"/>
    </source>
</evidence>
<organism evidence="1 2">
    <name type="scientific">Chlorobaculum parvum (strain DSM 263 / NCIMB 8327)</name>
    <name type="common">Chlorobium vibrioforme subsp. thiosulfatophilum</name>
    <dbReference type="NCBI Taxonomy" id="517417"/>
    <lineage>
        <taxon>Bacteria</taxon>
        <taxon>Pseudomonadati</taxon>
        <taxon>Chlorobiota</taxon>
        <taxon>Chlorobiia</taxon>
        <taxon>Chlorobiales</taxon>
        <taxon>Chlorobiaceae</taxon>
        <taxon>Chlorobaculum</taxon>
    </lineage>
</organism>
<dbReference type="EMBL" id="CP001099">
    <property type="protein sequence ID" value="ACF11136.1"/>
    <property type="molecule type" value="Genomic_DNA"/>
</dbReference>
<protein>
    <recommendedName>
        <fullName evidence="3">RNA polymerase subunit sigma-24</fullName>
    </recommendedName>
</protein>
<evidence type="ECO:0000313" key="1">
    <source>
        <dbReference type="EMBL" id="ACF11136.1"/>
    </source>
</evidence>
<gene>
    <name evidence="1" type="ordered locus">Cpar_0717</name>
</gene>
<dbReference type="eggNOG" id="COG1595">
    <property type="taxonomic scope" value="Bacteria"/>
</dbReference>
<dbReference type="HOGENOM" id="CLU_1794654_0_0_10"/>
<accession>B3QMI3</accession>
<reference evidence="1" key="1">
    <citation type="submission" date="2008-06" db="EMBL/GenBank/DDBJ databases">
        <title>Complete sequence of Chlorobaculum parvum NCIB 8327.</title>
        <authorList>
            <consortium name="US DOE Joint Genome Institute"/>
            <person name="Lucas S."/>
            <person name="Copeland A."/>
            <person name="Lapidus A."/>
            <person name="Glavina del Rio T."/>
            <person name="Dalin E."/>
            <person name="Tice H."/>
            <person name="Bruce D."/>
            <person name="Goodwin L."/>
            <person name="Pitluck S."/>
            <person name="Schmutz J."/>
            <person name="Larimer F."/>
            <person name="Land M."/>
            <person name="Hauser L."/>
            <person name="Kyrpides N."/>
            <person name="Mikhailova N."/>
            <person name="Zhao F."/>
            <person name="Li T."/>
            <person name="Liu Z."/>
            <person name="Overmann J."/>
            <person name="Bryant D.A."/>
            <person name="Richardson P."/>
        </authorList>
    </citation>
    <scope>NUCLEOTIDE SEQUENCE [LARGE SCALE GENOMIC DNA]</scope>
    <source>
        <strain evidence="1">NCIB 8327</strain>
    </source>
</reference>
<dbReference type="AlphaFoldDB" id="B3QMI3"/>
<name>B3QMI3_CHLP8</name>
<dbReference type="OrthoDB" id="9780326at2"/>
<dbReference type="STRING" id="517417.Cpar_0717"/>
<dbReference type="Proteomes" id="UP000008811">
    <property type="component" value="Chromosome"/>
</dbReference>
<sequence length="147" mass="17079">MIDVKKMPIDLMDDIYSLAYWMTSSEKSASDLLNRVYLNVDIESSEKEVIKMFRNCYFDSIGVELISGFTNNLYRAENNFTQSFLRWFEDIKLSVLLSEISCLKHRDISEITGESLETIRMWLSWGRKQVGNGNLFNYCPLSKAVGF</sequence>
<evidence type="ECO:0008006" key="3">
    <source>
        <dbReference type="Google" id="ProtNLM"/>
    </source>
</evidence>
<dbReference type="KEGG" id="cpc:Cpar_0717"/>
<proteinExistence type="predicted"/>